<feature type="transmembrane region" description="Helical" evidence="1">
    <location>
        <begin position="129"/>
        <end position="155"/>
    </location>
</feature>
<dbReference type="Pfam" id="PF00616">
    <property type="entry name" value="RasGAP"/>
    <property type="match status" value="1"/>
</dbReference>
<dbReference type="OrthoDB" id="775356at2759"/>
<dbReference type="GO" id="GO:0110085">
    <property type="term" value="C:mitotic actomyosin contractile ring"/>
    <property type="evidence" value="ECO:0007669"/>
    <property type="project" value="TreeGrafter"/>
</dbReference>
<dbReference type="AlphaFoldDB" id="A0A167FGW1"/>
<dbReference type="GO" id="GO:1903479">
    <property type="term" value="P:mitotic actomyosin contractile ring assembly actin filament organization"/>
    <property type="evidence" value="ECO:0007669"/>
    <property type="project" value="TreeGrafter"/>
</dbReference>
<evidence type="ECO:0000259" key="2">
    <source>
        <dbReference type="PROSITE" id="PS50018"/>
    </source>
</evidence>
<protein>
    <submittedName>
        <fullName evidence="3">Rho GTPase activation protein</fullName>
    </submittedName>
</protein>
<dbReference type="InterPro" id="IPR008936">
    <property type="entry name" value="Rho_GTPase_activation_prot"/>
</dbReference>
<keyword evidence="4" id="KW-1185">Reference proteome</keyword>
<name>A0A167FGW1_CALVF</name>
<dbReference type="PANTHER" id="PTHR14149">
    <property type="entry name" value="RAS GTPASE-ACTIVATING PROTEIN WITH IQ MOTIF"/>
    <property type="match status" value="1"/>
</dbReference>
<dbReference type="PROSITE" id="PS50018">
    <property type="entry name" value="RAS_GTPASE_ACTIV_2"/>
    <property type="match status" value="1"/>
</dbReference>
<dbReference type="Proteomes" id="UP000076738">
    <property type="component" value="Unassembled WGS sequence"/>
</dbReference>
<dbReference type="GO" id="GO:0005096">
    <property type="term" value="F:GTPase activator activity"/>
    <property type="evidence" value="ECO:0007669"/>
    <property type="project" value="TreeGrafter"/>
</dbReference>
<dbReference type="GO" id="GO:0005516">
    <property type="term" value="F:calmodulin binding"/>
    <property type="evidence" value="ECO:0007669"/>
    <property type="project" value="TreeGrafter"/>
</dbReference>
<proteinExistence type="predicted"/>
<dbReference type="STRING" id="1330018.A0A167FGW1"/>
<gene>
    <name evidence="3" type="ORF">CALVIDRAFT_67664</name>
</gene>
<keyword evidence="1" id="KW-0812">Transmembrane</keyword>
<dbReference type="SUPFAM" id="SSF48350">
    <property type="entry name" value="GTPase activation domain, GAP"/>
    <property type="match status" value="1"/>
</dbReference>
<dbReference type="GO" id="GO:0051015">
    <property type="term" value="F:actin filament binding"/>
    <property type="evidence" value="ECO:0007669"/>
    <property type="project" value="TreeGrafter"/>
</dbReference>
<sequence>MRALFFNRFIHPAAILPEIFEIVPTCSRVTHGPNTCDELTTHSGFDSAAEEPMFVPALAEHACWDINDNTFRCASTYKLYKSTLSTTCPGPRFQVDPVLDTQSQSGDPKILQSGDPKTLISKSSLVKQLALLIMALVLQIATLLSLVLFLFVRWISSKRSLVRATQQGEQYRQLTMDKNVTVSTIKNFVHAQSSVSPKQISWLRETLCTLVEEVIGQSASSLETDPVVIYRSLINAEETRSGISSGKPIVVTFEDAAVDPHTRAEYIRHLQMLRHLTEQFVNAIFGSVRKMPHGIRSIARDFLAATKVKFPDQADEVYAAAVGRLLYLRFIHPAIVAPDTFDMVPNTIGAAARRNLAEIAKMLTQISSSSPFREDTPSLVPLNACITTAVRQLHKWLGSC</sequence>
<dbReference type="SMART" id="SM00323">
    <property type="entry name" value="RasGAP"/>
    <property type="match status" value="1"/>
</dbReference>
<keyword evidence="1" id="KW-1133">Transmembrane helix</keyword>
<dbReference type="InterPro" id="IPR001936">
    <property type="entry name" value="RasGAP_dom"/>
</dbReference>
<dbReference type="Gene3D" id="1.10.506.10">
    <property type="entry name" value="GTPase Activation - p120gap, domain 1"/>
    <property type="match status" value="1"/>
</dbReference>
<reference evidence="3 4" key="1">
    <citation type="journal article" date="2016" name="Mol. Biol. Evol.">
        <title>Comparative Genomics of Early-Diverging Mushroom-Forming Fungi Provides Insights into the Origins of Lignocellulose Decay Capabilities.</title>
        <authorList>
            <person name="Nagy L.G."/>
            <person name="Riley R."/>
            <person name="Tritt A."/>
            <person name="Adam C."/>
            <person name="Daum C."/>
            <person name="Floudas D."/>
            <person name="Sun H."/>
            <person name="Yadav J.S."/>
            <person name="Pangilinan J."/>
            <person name="Larsson K.H."/>
            <person name="Matsuura K."/>
            <person name="Barry K."/>
            <person name="Labutti K."/>
            <person name="Kuo R."/>
            <person name="Ohm R.A."/>
            <person name="Bhattacharya S.S."/>
            <person name="Shirouzu T."/>
            <person name="Yoshinaga Y."/>
            <person name="Martin F.M."/>
            <person name="Grigoriev I.V."/>
            <person name="Hibbett D.S."/>
        </authorList>
    </citation>
    <scope>NUCLEOTIDE SEQUENCE [LARGE SCALE GENOMIC DNA]</scope>
    <source>
        <strain evidence="3 4">TUFC12733</strain>
    </source>
</reference>
<evidence type="ECO:0000256" key="1">
    <source>
        <dbReference type="SAM" id="Phobius"/>
    </source>
</evidence>
<dbReference type="EMBL" id="KV417401">
    <property type="protein sequence ID" value="KZO89474.1"/>
    <property type="molecule type" value="Genomic_DNA"/>
</dbReference>
<keyword evidence="1" id="KW-0472">Membrane</keyword>
<evidence type="ECO:0000313" key="4">
    <source>
        <dbReference type="Proteomes" id="UP000076738"/>
    </source>
</evidence>
<dbReference type="PANTHER" id="PTHR14149:SF14">
    <property type="entry name" value="CALPONIN-HOMOLOGY (CH) DOMAIN-CONTAINING PROTEIN"/>
    <property type="match status" value="1"/>
</dbReference>
<feature type="domain" description="Ras-GAP" evidence="2">
    <location>
        <begin position="125"/>
        <end position="368"/>
    </location>
</feature>
<evidence type="ECO:0000313" key="3">
    <source>
        <dbReference type="EMBL" id="KZO89474.1"/>
    </source>
</evidence>
<organism evidence="3 4">
    <name type="scientific">Calocera viscosa (strain TUFC12733)</name>
    <dbReference type="NCBI Taxonomy" id="1330018"/>
    <lineage>
        <taxon>Eukaryota</taxon>
        <taxon>Fungi</taxon>
        <taxon>Dikarya</taxon>
        <taxon>Basidiomycota</taxon>
        <taxon>Agaricomycotina</taxon>
        <taxon>Dacrymycetes</taxon>
        <taxon>Dacrymycetales</taxon>
        <taxon>Dacrymycetaceae</taxon>
        <taxon>Calocera</taxon>
    </lineage>
</organism>
<accession>A0A167FGW1</accession>